<comment type="function">
    <text evidence="8">This protein binds specifically to 23S rRNA; its binding is stimulated by other ribosomal proteins, e.g. L4, L17, and L20. It is important during the early stages of 50S assembly. It makes multiple contacts with different domains of the 23S rRNA in the assembled 50S subunit and ribosome.</text>
</comment>
<dbReference type="InterPro" id="IPR018260">
    <property type="entry name" value="Ribosomal_uL22_CS"/>
</dbReference>
<evidence type="ECO:0000256" key="4">
    <source>
        <dbReference type="ARBA" id="ARBA00022730"/>
    </source>
</evidence>
<comment type="caution">
    <text evidence="15">The sequence shown here is derived from an EMBL/GenBank/DDBJ whole genome shotgun (WGS) entry which is preliminary data.</text>
</comment>
<comment type="function">
    <text evidence="10 13">This protein binds specifically to 23S rRNA; its binding is stimulated by other ribosomal proteins, e.g., L4, L17, and L20. It is important during the early stages of 50S assembly. It makes multiple contacts with different domains of the 23S rRNA in the assembled 50S subunit and ribosome.</text>
</comment>
<evidence type="ECO:0000256" key="1">
    <source>
        <dbReference type="ARBA" id="ARBA00003478"/>
    </source>
</evidence>
<evidence type="ECO:0000256" key="14">
    <source>
        <dbReference type="SAM" id="MobiDB-lite"/>
    </source>
</evidence>
<keyword evidence="5 10" id="KW-0694">RNA-binding</keyword>
<dbReference type="RefSeq" id="WP_377387173.1">
    <property type="nucleotide sequence ID" value="NZ_JBHSAN010000008.1"/>
</dbReference>
<dbReference type="HAMAP" id="MF_01331_B">
    <property type="entry name" value="Ribosomal_uL22_B"/>
    <property type="match status" value="1"/>
</dbReference>
<evidence type="ECO:0000313" key="16">
    <source>
        <dbReference type="Proteomes" id="UP001597478"/>
    </source>
</evidence>
<dbReference type="Pfam" id="PF00237">
    <property type="entry name" value="Ribosomal_L22"/>
    <property type="match status" value="1"/>
</dbReference>
<evidence type="ECO:0000256" key="3">
    <source>
        <dbReference type="ARBA" id="ARBA00011838"/>
    </source>
</evidence>
<evidence type="ECO:0000256" key="10">
    <source>
        <dbReference type="HAMAP-Rule" id="MF_01331"/>
    </source>
</evidence>
<evidence type="ECO:0000256" key="7">
    <source>
        <dbReference type="ARBA" id="ARBA00023274"/>
    </source>
</evidence>
<evidence type="ECO:0000256" key="5">
    <source>
        <dbReference type="ARBA" id="ARBA00022884"/>
    </source>
</evidence>
<evidence type="ECO:0000256" key="8">
    <source>
        <dbReference type="ARBA" id="ARBA00025084"/>
    </source>
</evidence>
<evidence type="ECO:0000256" key="2">
    <source>
        <dbReference type="ARBA" id="ARBA00009451"/>
    </source>
</evidence>
<dbReference type="InterPro" id="IPR001063">
    <property type="entry name" value="Ribosomal_uL22"/>
</dbReference>
<evidence type="ECO:0000256" key="13">
    <source>
        <dbReference type="RuleBase" id="RU004008"/>
    </source>
</evidence>
<name>A0ABW5W3W0_9PSEU</name>
<dbReference type="Proteomes" id="UP001597478">
    <property type="component" value="Unassembled WGS sequence"/>
</dbReference>
<reference evidence="16" key="1">
    <citation type="journal article" date="2019" name="Int. J. Syst. Evol. Microbiol.">
        <title>The Global Catalogue of Microorganisms (GCM) 10K type strain sequencing project: providing services to taxonomists for standard genome sequencing and annotation.</title>
        <authorList>
            <consortium name="The Broad Institute Genomics Platform"/>
            <consortium name="The Broad Institute Genome Sequencing Center for Infectious Disease"/>
            <person name="Wu L."/>
            <person name="Ma J."/>
        </authorList>
    </citation>
    <scope>NUCLEOTIDE SEQUENCE [LARGE SCALE GENOMIC DNA]</scope>
    <source>
        <strain evidence="16">IBRC-M 10906</strain>
    </source>
</reference>
<dbReference type="SUPFAM" id="SSF54843">
    <property type="entry name" value="Ribosomal protein L22"/>
    <property type="match status" value="1"/>
</dbReference>
<evidence type="ECO:0000256" key="11">
    <source>
        <dbReference type="RuleBase" id="RU004005"/>
    </source>
</evidence>
<dbReference type="PROSITE" id="PS00464">
    <property type="entry name" value="RIBOSOMAL_L22"/>
    <property type="match status" value="1"/>
</dbReference>
<keyword evidence="7 10" id="KW-0687">Ribonucleoprotein</keyword>
<keyword evidence="6 10" id="KW-0689">Ribosomal protein</keyword>
<dbReference type="InterPro" id="IPR036394">
    <property type="entry name" value="Ribosomal_uL22_sf"/>
</dbReference>
<dbReference type="PANTHER" id="PTHR13501">
    <property type="entry name" value="CHLOROPLAST 50S RIBOSOMAL PROTEIN L22-RELATED"/>
    <property type="match status" value="1"/>
</dbReference>
<evidence type="ECO:0000313" key="15">
    <source>
        <dbReference type="EMBL" id="MFD2797864.1"/>
    </source>
</evidence>
<dbReference type="EMBL" id="JBHUOF010000001">
    <property type="protein sequence ID" value="MFD2797864.1"/>
    <property type="molecule type" value="Genomic_DNA"/>
</dbReference>
<accession>A0ABW5W3W0</accession>
<comment type="subunit">
    <text evidence="3 10 12">Part of the 50S ribosomal subunit.</text>
</comment>
<keyword evidence="4 10" id="KW-0699">rRNA-binding</keyword>
<sequence length="138" mass="15276">MNARNDAVAEQETLPTAFARARFVRDSPTKVRRVIELIKGRNANEALAILRFSPQAAAGPLAKVLASAMANAENNLDLDPDTLWVKNAYADEGPTLKRIRPRAQGRAYRIRKRTSHITVEVESRPEAKTKSKKKAGGR</sequence>
<dbReference type="PANTHER" id="PTHR13501:SF8">
    <property type="entry name" value="LARGE RIBOSOMAL SUBUNIT PROTEIN UL22M"/>
    <property type="match status" value="1"/>
</dbReference>
<evidence type="ECO:0000256" key="9">
    <source>
        <dbReference type="ARBA" id="ARBA00035207"/>
    </source>
</evidence>
<dbReference type="CDD" id="cd00336">
    <property type="entry name" value="Ribosomal_L22"/>
    <property type="match status" value="1"/>
</dbReference>
<protein>
    <recommendedName>
        <fullName evidence="9 10">Large ribosomal subunit protein uL22</fullName>
    </recommendedName>
</protein>
<proteinExistence type="inferred from homology"/>
<dbReference type="Gene3D" id="3.90.470.10">
    <property type="entry name" value="Ribosomal protein L22/L17"/>
    <property type="match status" value="1"/>
</dbReference>
<comment type="function">
    <text evidence="1 10">The globular domain of the protein is located near the polypeptide exit tunnel on the outside of the subunit, while an extended beta-hairpin is found that lines the wall of the exit tunnel in the center of the 70S ribosome.</text>
</comment>
<feature type="region of interest" description="Disordered" evidence="14">
    <location>
        <begin position="119"/>
        <end position="138"/>
    </location>
</feature>
<evidence type="ECO:0000256" key="12">
    <source>
        <dbReference type="RuleBase" id="RU004006"/>
    </source>
</evidence>
<dbReference type="NCBIfam" id="TIGR01044">
    <property type="entry name" value="rplV_bact"/>
    <property type="match status" value="1"/>
</dbReference>
<feature type="compositionally biased region" description="Basic and acidic residues" evidence="14">
    <location>
        <begin position="119"/>
        <end position="129"/>
    </location>
</feature>
<keyword evidence="16" id="KW-1185">Reference proteome</keyword>
<dbReference type="GO" id="GO:0005840">
    <property type="term" value="C:ribosome"/>
    <property type="evidence" value="ECO:0007669"/>
    <property type="project" value="UniProtKB-KW"/>
</dbReference>
<dbReference type="InterPro" id="IPR047867">
    <property type="entry name" value="Ribosomal_uL22_bac/org-type"/>
</dbReference>
<evidence type="ECO:0000256" key="6">
    <source>
        <dbReference type="ARBA" id="ARBA00022980"/>
    </source>
</evidence>
<gene>
    <name evidence="10 15" type="primary">rplV</name>
    <name evidence="15" type="ORF">ACFS2C_00455</name>
</gene>
<dbReference type="InterPro" id="IPR005727">
    <property type="entry name" value="Ribosomal_uL22_bac/chlpt-type"/>
</dbReference>
<organism evidence="15 16">
    <name type="scientific">Prauserella oleivorans</name>
    <dbReference type="NCBI Taxonomy" id="1478153"/>
    <lineage>
        <taxon>Bacteria</taxon>
        <taxon>Bacillati</taxon>
        <taxon>Actinomycetota</taxon>
        <taxon>Actinomycetes</taxon>
        <taxon>Pseudonocardiales</taxon>
        <taxon>Pseudonocardiaceae</taxon>
        <taxon>Prauserella</taxon>
    </lineage>
</organism>
<comment type="similarity">
    <text evidence="2 10 11">Belongs to the universal ribosomal protein uL22 family.</text>
</comment>